<accession>A0A1Y2BH97</accession>
<feature type="compositionally biased region" description="Low complexity" evidence="1">
    <location>
        <begin position="29"/>
        <end position="38"/>
    </location>
</feature>
<name>A0A1Y2BH97_9FUNG</name>
<gene>
    <name evidence="2" type="ORF">LY90DRAFT_511932</name>
</gene>
<keyword evidence="3" id="KW-1185">Reference proteome</keyword>
<evidence type="ECO:0000313" key="3">
    <source>
        <dbReference type="Proteomes" id="UP000193920"/>
    </source>
</evidence>
<evidence type="ECO:0000313" key="2">
    <source>
        <dbReference type="EMBL" id="ORY34161.1"/>
    </source>
</evidence>
<feature type="region of interest" description="Disordered" evidence="1">
    <location>
        <begin position="398"/>
        <end position="419"/>
    </location>
</feature>
<feature type="region of interest" description="Disordered" evidence="1">
    <location>
        <begin position="64"/>
        <end position="118"/>
    </location>
</feature>
<dbReference type="OrthoDB" id="162894at2759"/>
<proteinExistence type="predicted"/>
<protein>
    <submittedName>
        <fullName evidence="2">Uncharacterized protein</fullName>
    </submittedName>
</protein>
<evidence type="ECO:0000256" key="1">
    <source>
        <dbReference type="SAM" id="MobiDB-lite"/>
    </source>
</evidence>
<comment type="caution">
    <text evidence="2">The sequence shown here is derived from an EMBL/GenBank/DDBJ whole genome shotgun (WGS) entry which is preliminary data.</text>
</comment>
<feature type="region of interest" description="Disordered" evidence="1">
    <location>
        <begin position="1"/>
        <end position="45"/>
    </location>
</feature>
<feature type="compositionally biased region" description="Basic and acidic residues" evidence="1">
    <location>
        <begin position="1"/>
        <end position="19"/>
    </location>
</feature>
<reference evidence="2 3" key="1">
    <citation type="submission" date="2016-08" db="EMBL/GenBank/DDBJ databases">
        <title>A Parts List for Fungal Cellulosomes Revealed by Comparative Genomics.</title>
        <authorList>
            <consortium name="DOE Joint Genome Institute"/>
            <person name="Haitjema C.H."/>
            <person name="Gilmore S.P."/>
            <person name="Henske J.K."/>
            <person name="Solomon K.V."/>
            <person name="De Groot R."/>
            <person name="Kuo A."/>
            <person name="Mondo S.J."/>
            <person name="Salamov A.A."/>
            <person name="Labutti K."/>
            <person name="Zhao Z."/>
            <person name="Chiniquy J."/>
            <person name="Barry K."/>
            <person name="Brewer H.M."/>
            <person name="Purvine S.O."/>
            <person name="Wright A.T."/>
            <person name="Boxma B."/>
            <person name="Van Alen T."/>
            <person name="Hackstein J.H."/>
            <person name="Baker S.E."/>
            <person name="Grigoriev I.V."/>
            <person name="O'Malley M.A."/>
        </authorList>
    </citation>
    <scope>NUCLEOTIDE SEQUENCE [LARGE SCALE GENOMIC DNA]</scope>
    <source>
        <strain evidence="2 3">G1</strain>
    </source>
</reference>
<feature type="compositionally biased region" description="Low complexity" evidence="1">
    <location>
        <begin position="65"/>
        <end position="106"/>
    </location>
</feature>
<feature type="compositionally biased region" description="Basic and acidic residues" evidence="1">
    <location>
        <begin position="409"/>
        <end position="419"/>
    </location>
</feature>
<dbReference type="STRING" id="1754190.A0A1Y2BH97"/>
<organism evidence="2 3">
    <name type="scientific">Neocallimastix californiae</name>
    <dbReference type="NCBI Taxonomy" id="1754190"/>
    <lineage>
        <taxon>Eukaryota</taxon>
        <taxon>Fungi</taxon>
        <taxon>Fungi incertae sedis</taxon>
        <taxon>Chytridiomycota</taxon>
        <taxon>Chytridiomycota incertae sedis</taxon>
        <taxon>Neocallimastigomycetes</taxon>
        <taxon>Neocallimastigales</taxon>
        <taxon>Neocallimastigaceae</taxon>
        <taxon>Neocallimastix</taxon>
    </lineage>
</organism>
<sequence length="488" mass="54453">MDHKLQRPLRLEGKIERRLSPLNPLSAFTNNSNTPTTTKSEENTYIQSHLRKSIVSEPEEIENLSIHSKSSTSTPTSTNNNIHNNSVSSTLATPSNNSSTNGNIRNNVEEGVPKRKSVNGITPSLRRLSRCLSEANNEIAINNNEDQVFSMSSAVLSQSSTTSVRPIPIPNPLPLRRISRCSISLENDENTINFSSSYANMAASVKFNATNTTLNNQPLNNTNSYQSITNNNNNSNINNNNNSTANLSSSMFATNSISSSFTSNNSFISNNSAMSNVTTIAGNMRKYSNFTTNPPLRRRSRGLSFNNISNVNSHNYITNSKNFKNLAHQTPQNDEIFAIDDDMISDDPKPPYPARLYALSSSSPCIYPIFKNVPSSNLSTPNQPFPSFQNQLQIQMTPLQNSASSSRKQSIDNRDRSLSRDANAPYLQIDRIRENSLKHEKGYVKTIEKLKTPRGRTFSANFDFNLVKKKDIQYNSKNENTYQLLIMI</sequence>
<dbReference type="EMBL" id="MCOG01000157">
    <property type="protein sequence ID" value="ORY34161.1"/>
    <property type="molecule type" value="Genomic_DNA"/>
</dbReference>
<dbReference type="Proteomes" id="UP000193920">
    <property type="component" value="Unassembled WGS sequence"/>
</dbReference>
<feature type="compositionally biased region" description="Polar residues" evidence="1">
    <location>
        <begin position="398"/>
        <end position="408"/>
    </location>
</feature>
<dbReference type="AlphaFoldDB" id="A0A1Y2BH97"/>